<comment type="similarity">
    <text evidence="2">In the N-terminal section; belongs to the DHBP synthase family.</text>
</comment>
<evidence type="ECO:0000256" key="7">
    <source>
        <dbReference type="ARBA" id="ARBA00022833"/>
    </source>
</evidence>
<dbReference type="GO" id="GO:0005525">
    <property type="term" value="F:GTP binding"/>
    <property type="evidence" value="ECO:0007669"/>
    <property type="project" value="UniProtKB-KW"/>
</dbReference>
<sequence length="224" mass="24895">MANFKHTDTKSAGTTPATSRVRNQVIIPLEKKDGSIESTFVSFDGLVDGKEHIAIGLGDFQNIEIPLVRLHSECLTGDVFASQRCDCGDQLHEAIDLIEKEGGYILYLRQEGRGIGLYNKLDAYALQLEGYDTFEANEQLGFADDLRDFEVAAQMLHSLGLTKLRLLSNNPDKVKQLEQYNIEVCEMVTTGAYISAGNHSYLKAKVAKANHQMIVPMEHDQDDS</sequence>
<organism evidence="13 14">
    <name type="scientific">Leucothrix arctica</name>
    <dbReference type="NCBI Taxonomy" id="1481894"/>
    <lineage>
        <taxon>Bacteria</taxon>
        <taxon>Pseudomonadati</taxon>
        <taxon>Pseudomonadota</taxon>
        <taxon>Gammaproteobacteria</taxon>
        <taxon>Thiotrichales</taxon>
        <taxon>Thiotrichaceae</taxon>
        <taxon>Leucothrix</taxon>
    </lineage>
</organism>
<dbReference type="GO" id="GO:0009231">
    <property type="term" value="P:riboflavin biosynthetic process"/>
    <property type="evidence" value="ECO:0007669"/>
    <property type="project" value="UniProtKB-UniRule"/>
</dbReference>
<dbReference type="GO" id="GO:0008270">
    <property type="term" value="F:zinc ion binding"/>
    <property type="evidence" value="ECO:0007669"/>
    <property type="project" value="UniProtKB-UniRule"/>
</dbReference>
<comment type="caution">
    <text evidence="13">The sequence shown here is derived from an EMBL/GenBank/DDBJ whole genome shotgun (WGS) entry which is preliminary data.</text>
</comment>
<comment type="cofactor">
    <cofactor evidence="11">
        <name>Zn(2+)</name>
        <dbReference type="ChEBI" id="CHEBI:29105"/>
    </cofactor>
    <text evidence="11">Binds 1 zinc ion per subunit.</text>
</comment>
<dbReference type="InterPro" id="IPR000926">
    <property type="entry name" value="RibA"/>
</dbReference>
<dbReference type="InterPro" id="IPR032677">
    <property type="entry name" value="GTP_cyclohydro_II"/>
</dbReference>
<comment type="catalytic activity">
    <reaction evidence="10 11">
        <text>GTP + 4 H2O = 2,5-diamino-6-hydroxy-4-(5-phosphoribosylamino)-pyrimidine + formate + 2 phosphate + 3 H(+)</text>
        <dbReference type="Rhea" id="RHEA:23704"/>
        <dbReference type="ChEBI" id="CHEBI:15377"/>
        <dbReference type="ChEBI" id="CHEBI:15378"/>
        <dbReference type="ChEBI" id="CHEBI:15740"/>
        <dbReference type="ChEBI" id="CHEBI:37565"/>
        <dbReference type="ChEBI" id="CHEBI:43474"/>
        <dbReference type="ChEBI" id="CHEBI:58614"/>
        <dbReference type="EC" id="3.5.4.25"/>
    </reaction>
</comment>
<evidence type="ECO:0000313" key="13">
    <source>
        <dbReference type="EMBL" id="PWQ95333.1"/>
    </source>
</evidence>
<protein>
    <recommendedName>
        <fullName evidence="11">GTP cyclohydrolase-2</fullName>
        <ecNumber evidence="11">3.5.4.25</ecNumber>
    </recommendedName>
    <alternativeName>
        <fullName evidence="11">GTP cyclohydrolase II</fullName>
    </alternativeName>
</protein>
<dbReference type="CDD" id="cd00641">
    <property type="entry name" value="GTP_cyclohydro2"/>
    <property type="match status" value="1"/>
</dbReference>
<dbReference type="RefSeq" id="WP_109823945.1">
    <property type="nucleotide sequence ID" value="NZ_QGKL01000035.1"/>
</dbReference>
<evidence type="ECO:0000256" key="3">
    <source>
        <dbReference type="ARBA" id="ARBA00022619"/>
    </source>
</evidence>
<evidence type="ECO:0000256" key="2">
    <source>
        <dbReference type="ARBA" id="ARBA00005520"/>
    </source>
</evidence>
<feature type="binding site" evidence="11">
    <location>
        <position position="133"/>
    </location>
    <ligand>
        <name>GTP</name>
        <dbReference type="ChEBI" id="CHEBI:37565"/>
    </ligand>
</feature>
<keyword evidence="7 11" id="KW-0862">Zinc</keyword>
<feature type="domain" description="GTP cyclohydrolase II" evidence="12">
    <location>
        <begin position="38"/>
        <end position="188"/>
    </location>
</feature>
<keyword evidence="4 11" id="KW-0479">Metal-binding</keyword>
<keyword evidence="8 11" id="KW-0342">GTP-binding</keyword>
<feature type="active site" description="Nucleophile" evidence="11">
    <location>
        <position position="147"/>
    </location>
</feature>
<gene>
    <name evidence="11" type="primary">ribA</name>
    <name evidence="13" type="ORF">DKT75_13420</name>
</gene>
<feature type="active site" description="Proton acceptor" evidence="11">
    <location>
        <position position="145"/>
    </location>
</feature>
<keyword evidence="6 11" id="KW-0378">Hydrolase</keyword>
<dbReference type="EC" id="3.5.4.25" evidence="11"/>
<feature type="binding site" evidence="11">
    <location>
        <position position="90"/>
    </location>
    <ligand>
        <name>GTP</name>
        <dbReference type="ChEBI" id="CHEBI:37565"/>
    </ligand>
</feature>
<evidence type="ECO:0000256" key="4">
    <source>
        <dbReference type="ARBA" id="ARBA00022723"/>
    </source>
</evidence>
<dbReference type="Proteomes" id="UP000245506">
    <property type="component" value="Unassembled WGS sequence"/>
</dbReference>
<dbReference type="EMBL" id="QGKL01000035">
    <property type="protein sequence ID" value="PWQ95333.1"/>
    <property type="molecule type" value="Genomic_DNA"/>
</dbReference>
<evidence type="ECO:0000256" key="8">
    <source>
        <dbReference type="ARBA" id="ARBA00023134"/>
    </source>
</evidence>
<evidence type="ECO:0000256" key="6">
    <source>
        <dbReference type="ARBA" id="ARBA00022801"/>
    </source>
</evidence>
<dbReference type="Gene3D" id="3.40.50.10990">
    <property type="entry name" value="GTP cyclohydrolase II"/>
    <property type="match status" value="1"/>
</dbReference>
<keyword evidence="14" id="KW-1185">Reference proteome</keyword>
<dbReference type="Pfam" id="PF00925">
    <property type="entry name" value="GTP_cyclohydro2"/>
    <property type="match status" value="1"/>
</dbReference>
<dbReference type="HAMAP" id="MF_00179">
    <property type="entry name" value="RibA"/>
    <property type="match status" value="1"/>
</dbReference>
<evidence type="ECO:0000259" key="12">
    <source>
        <dbReference type="Pfam" id="PF00925"/>
    </source>
</evidence>
<feature type="binding site" evidence="11">
    <location>
        <position position="173"/>
    </location>
    <ligand>
        <name>GTP</name>
        <dbReference type="ChEBI" id="CHEBI:37565"/>
    </ligand>
</feature>
<name>A0A317CDA3_9GAMM</name>
<dbReference type="InterPro" id="IPR036144">
    <property type="entry name" value="RibA-like_sf"/>
</dbReference>
<feature type="binding site" evidence="11">
    <location>
        <position position="74"/>
    </location>
    <ligand>
        <name>Zn(2+)</name>
        <dbReference type="ChEBI" id="CHEBI:29105"/>
        <note>catalytic</note>
    </ligand>
</feature>
<keyword evidence="3 11" id="KW-0686">Riboflavin biosynthesis</keyword>
<dbReference type="GO" id="GO:0005829">
    <property type="term" value="C:cytosol"/>
    <property type="evidence" value="ECO:0007669"/>
    <property type="project" value="TreeGrafter"/>
</dbReference>
<dbReference type="FunFam" id="3.40.50.10990:FF:000001">
    <property type="entry name" value="Riboflavin biosynthesis protein RibBA"/>
    <property type="match status" value="1"/>
</dbReference>
<evidence type="ECO:0000256" key="1">
    <source>
        <dbReference type="ARBA" id="ARBA00004853"/>
    </source>
</evidence>
<feature type="binding site" evidence="11">
    <location>
        <position position="85"/>
    </location>
    <ligand>
        <name>Zn(2+)</name>
        <dbReference type="ChEBI" id="CHEBI:29105"/>
        <note>catalytic</note>
    </ligand>
</feature>
<evidence type="ECO:0000256" key="5">
    <source>
        <dbReference type="ARBA" id="ARBA00022741"/>
    </source>
</evidence>
<comment type="function">
    <text evidence="9 11">Catalyzes the conversion of GTP to 2,5-diamino-6-ribosylamino-4(3H)-pyrimidinone 5'-phosphate (DARP), formate and pyrophosphate.</text>
</comment>
<evidence type="ECO:0000256" key="9">
    <source>
        <dbReference type="ARBA" id="ARBA00043932"/>
    </source>
</evidence>
<dbReference type="NCBIfam" id="NF001591">
    <property type="entry name" value="PRK00393.1"/>
    <property type="match status" value="1"/>
</dbReference>
<evidence type="ECO:0000256" key="11">
    <source>
        <dbReference type="HAMAP-Rule" id="MF_00179"/>
    </source>
</evidence>
<reference evidence="13 14" key="1">
    <citation type="submission" date="2018-05" db="EMBL/GenBank/DDBJ databases">
        <title>Leucothrix arctica sp. nov., isolated from Arctic seawater.</title>
        <authorList>
            <person name="Choi A."/>
            <person name="Baek K."/>
        </authorList>
    </citation>
    <scope>NUCLEOTIDE SEQUENCE [LARGE SCALE GENOMIC DNA]</scope>
    <source>
        <strain evidence="13 14">IMCC9719</strain>
    </source>
</reference>
<feature type="binding site" evidence="11">
    <location>
        <begin position="111"/>
        <end position="113"/>
    </location>
    <ligand>
        <name>GTP</name>
        <dbReference type="ChEBI" id="CHEBI:37565"/>
    </ligand>
</feature>
<comment type="similarity">
    <text evidence="11">Belongs to the GTP cyclohydrolase II family.</text>
</comment>
<comment type="pathway">
    <text evidence="1 11">Cofactor biosynthesis; riboflavin biosynthesis; 5-amino-6-(D-ribitylamino)uracil from GTP: step 1/4.</text>
</comment>
<dbReference type="PANTHER" id="PTHR21327:SF18">
    <property type="entry name" value="3,4-DIHYDROXY-2-BUTANONE 4-PHOSPHATE SYNTHASE"/>
    <property type="match status" value="1"/>
</dbReference>
<dbReference type="GO" id="GO:0003935">
    <property type="term" value="F:GTP cyclohydrolase II activity"/>
    <property type="evidence" value="ECO:0007669"/>
    <property type="project" value="UniProtKB-UniRule"/>
</dbReference>
<evidence type="ECO:0000313" key="14">
    <source>
        <dbReference type="Proteomes" id="UP000245506"/>
    </source>
</evidence>
<feature type="binding site" evidence="11">
    <location>
        <position position="168"/>
    </location>
    <ligand>
        <name>GTP</name>
        <dbReference type="ChEBI" id="CHEBI:37565"/>
    </ligand>
</feature>
<accession>A0A317CDA3</accession>
<feature type="binding site" evidence="11">
    <location>
        <begin position="69"/>
        <end position="73"/>
    </location>
    <ligand>
        <name>GTP</name>
        <dbReference type="ChEBI" id="CHEBI:37565"/>
    </ligand>
</feature>
<evidence type="ECO:0000256" key="10">
    <source>
        <dbReference type="ARBA" id="ARBA00049295"/>
    </source>
</evidence>
<keyword evidence="5 11" id="KW-0547">Nucleotide-binding</keyword>
<dbReference type="AlphaFoldDB" id="A0A317CDA3"/>
<dbReference type="PANTHER" id="PTHR21327">
    <property type="entry name" value="GTP CYCLOHYDROLASE II-RELATED"/>
    <property type="match status" value="1"/>
</dbReference>
<proteinExistence type="inferred from homology"/>
<feature type="binding site" evidence="11">
    <location>
        <position position="87"/>
    </location>
    <ligand>
        <name>Zn(2+)</name>
        <dbReference type="ChEBI" id="CHEBI:29105"/>
        <note>catalytic</note>
    </ligand>
</feature>
<dbReference type="SUPFAM" id="SSF142695">
    <property type="entry name" value="RibA-like"/>
    <property type="match status" value="1"/>
</dbReference>
<dbReference type="UniPathway" id="UPA00275">
    <property type="reaction ID" value="UER00400"/>
</dbReference>